<keyword evidence="2" id="KW-1185">Reference proteome</keyword>
<protein>
    <submittedName>
        <fullName evidence="1">5075_t:CDS:1</fullName>
    </submittedName>
</protein>
<evidence type="ECO:0000313" key="2">
    <source>
        <dbReference type="Proteomes" id="UP000789702"/>
    </source>
</evidence>
<gene>
    <name evidence="1" type="ORF">DHETER_LOCUS1086</name>
</gene>
<evidence type="ECO:0000313" key="1">
    <source>
        <dbReference type="EMBL" id="CAG8456489.1"/>
    </source>
</evidence>
<comment type="caution">
    <text evidence="1">The sequence shown here is derived from an EMBL/GenBank/DDBJ whole genome shotgun (WGS) entry which is preliminary data.</text>
</comment>
<name>A0ACA9K6W1_9GLOM</name>
<accession>A0ACA9K6W1</accession>
<proteinExistence type="predicted"/>
<dbReference type="Proteomes" id="UP000789702">
    <property type="component" value="Unassembled WGS sequence"/>
</dbReference>
<organism evidence="1 2">
    <name type="scientific">Dentiscutata heterogama</name>
    <dbReference type="NCBI Taxonomy" id="1316150"/>
    <lineage>
        <taxon>Eukaryota</taxon>
        <taxon>Fungi</taxon>
        <taxon>Fungi incertae sedis</taxon>
        <taxon>Mucoromycota</taxon>
        <taxon>Glomeromycotina</taxon>
        <taxon>Glomeromycetes</taxon>
        <taxon>Diversisporales</taxon>
        <taxon>Gigasporaceae</taxon>
        <taxon>Dentiscutata</taxon>
    </lineage>
</organism>
<reference evidence="1" key="1">
    <citation type="submission" date="2021-06" db="EMBL/GenBank/DDBJ databases">
        <authorList>
            <person name="Kallberg Y."/>
            <person name="Tangrot J."/>
            <person name="Rosling A."/>
        </authorList>
    </citation>
    <scope>NUCLEOTIDE SEQUENCE</scope>
    <source>
        <strain evidence="1">IL203A</strain>
    </source>
</reference>
<sequence>MATINLIIFSYPFDHRKCNYWWQYEVPWKQRHHLQNFETTLISYNYTVSSPQLSKKEKSKDLRMGKNLLKFVPSV</sequence>
<dbReference type="EMBL" id="CAJVPU010000615">
    <property type="protein sequence ID" value="CAG8456489.1"/>
    <property type="molecule type" value="Genomic_DNA"/>
</dbReference>